<reference evidence="5 6" key="1">
    <citation type="submission" date="2016-04" db="EMBL/GenBank/DDBJ databases">
        <title>Complete genome sequence of the haloalkaliphilic hydrocarbon-degrading bacterium Dietzia psychralcaliphila ILA-1T, isolated from a drain of a fish product-processing plant.</title>
        <authorList>
            <person name="Zhao J."/>
            <person name="Hu B."/>
            <person name="Geng S."/>
            <person name="Nie Y."/>
            <person name="Tang Y."/>
        </authorList>
    </citation>
    <scope>NUCLEOTIDE SEQUENCE [LARGE SCALE GENOMIC DNA]</scope>
    <source>
        <strain evidence="5 6">ILA-1</strain>
    </source>
</reference>
<proteinExistence type="inferred from homology"/>
<evidence type="ECO:0000259" key="4">
    <source>
        <dbReference type="Pfam" id="PF17853"/>
    </source>
</evidence>
<comment type="similarity">
    <text evidence="1">Belongs to the CdaR family.</text>
</comment>
<sequence>MSDAPRVESFDNDDDEGMASRVLADLARELSEDIDAVVATVTKYIADTIDDLSAETGLMDLLTASVHGNVSTILHVMGNKIPLDHLQPTTAAVEYAFRLAQRNVSANALVRAYHLGAHEMQRVVLQRMETRDLAPQRTIDVISEFATMEHQYIDWIIRYVLNAYESERQRWSDMPGSVLVSAIEDLMNDPGSGATRFETKTGYALKRTHLAVIAWDPDPESSARRLHSRILAAAGVINAPSPPLQVTIDETTVWNWIPVDAAAVRTLDLTRLRESMGGAHLAMGEPMWGPEGFKRSHEQARIAFGCATAPGRRSRPVSSYAEPGLAATSLIAKDTPEARIWVRETLGPLAADTPQAAESRETLATYLAENRSLIRTAELLHVHKNTVRYRISRIFTDLDAERRVGDTLDLALALRVHEYLGHGP</sequence>
<name>A0AAD0JRZ1_9ACTN</name>
<dbReference type="InterPro" id="IPR025751">
    <property type="entry name" value="RsbRD_N_dom"/>
</dbReference>
<dbReference type="EMBL" id="CP015453">
    <property type="protein sequence ID" value="AWH94493.1"/>
    <property type="molecule type" value="Genomic_DNA"/>
</dbReference>
<evidence type="ECO:0000259" key="3">
    <source>
        <dbReference type="Pfam" id="PF14361"/>
    </source>
</evidence>
<dbReference type="Pfam" id="PF13556">
    <property type="entry name" value="HTH_30"/>
    <property type="match status" value="1"/>
</dbReference>
<dbReference type="Pfam" id="PF17853">
    <property type="entry name" value="GGDEF_2"/>
    <property type="match status" value="1"/>
</dbReference>
<dbReference type="InterPro" id="IPR042070">
    <property type="entry name" value="PucR_C-HTH_sf"/>
</dbReference>
<protein>
    <recommendedName>
        <fullName evidence="7">PucR-like helix-turn-helix protein</fullName>
    </recommendedName>
</protein>
<feature type="domain" description="RsbT co-antagonist protein RsbRD N-terminal" evidence="3">
    <location>
        <begin position="35"/>
        <end position="172"/>
    </location>
</feature>
<organism evidence="5 6">
    <name type="scientific">Dietzia psychralcaliphila</name>
    <dbReference type="NCBI Taxonomy" id="139021"/>
    <lineage>
        <taxon>Bacteria</taxon>
        <taxon>Bacillati</taxon>
        <taxon>Actinomycetota</taxon>
        <taxon>Actinomycetes</taxon>
        <taxon>Mycobacteriales</taxon>
        <taxon>Dietziaceae</taxon>
        <taxon>Dietzia</taxon>
    </lineage>
</organism>
<dbReference type="InterPro" id="IPR025736">
    <property type="entry name" value="PucR_C-HTH_dom"/>
</dbReference>
<dbReference type="KEGG" id="dpc:A6048_02070"/>
<dbReference type="Pfam" id="PF14361">
    <property type="entry name" value="RsbRD_N"/>
    <property type="match status" value="1"/>
</dbReference>
<keyword evidence="6" id="KW-1185">Reference proteome</keyword>
<evidence type="ECO:0000313" key="6">
    <source>
        <dbReference type="Proteomes" id="UP000244903"/>
    </source>
</evidence>
<dbReference type="AlphaFoldDB" id="A0AAD0JRZ1"/>
<feature type="domain" description="CdaR GGDEF-like" evidence="4">
    <location>
        <begin position="201"/>
        <end position="303"/>
    </location>
</feature>
<gene>
    <name evidence="5" type="ORF">A6048_02070</name>
</gene>
<dbReference type="Gene3D" id="1.10.10.2840">
    <property type="entry name" value="PucR C-terminal helix-turn-helix domain"/>
    <property type="match status" value="1"/>
</dbReference>
<evidence type="ECO:0008006" key="7">
    <source>
        <dbReference type="Google" id="ProtNLM"/>
    </source>
</evidence>
<evidence type="ECO:0000313" key="5">
    <source>
        <dbReference type="EMBL" id="AWH94493.1"/>
    </source>
</evidence>
<evidence type="ECO:0000259" key="2">
    <source>
        <dbReference type="Pfam" id="PF13556"/>
    </source>
</evidence>
<dbReference type="InterPro" id="IPR041522">
    <property type="entry name" value="CdaR_GGDEF"/>
</dbReference>
<accession>A0AAD0JRZ1</accession>
<dbReference type="RefSeq" id="WP_107748017.1">
    <property type="nucleotide sequence ID" value="NZ_CP015453.1"/>
</dbReference>
<dbReference type="InterPro" id="IPR051448">
    <property type="entry name" value="CdaR-like_regulators"/>
</dbReference>
<dbReference type="PANTHER" id="PTHR33744:SF1">
    <property type="entry name" value="DNA-BINDING TRANSCRIPTIONAL ACTIVATOR ADER"/>
    <property type="match status" value="1"/>
</dbReference>
<dbReference type="PANTHER" id="PTHR33744">
    <property type="entry name" value="CARBOHYDRATE DIACID REGULATOR"/>
    <property type="match status" value="1"/>
</dbReference>
<dbReference type="Proteomes" id="UP000244903">
    <property type="component" value="Chromosome"/>
</dbReference>
<evidence type="ECO:0000256" key="1">
    <source>
        <dbReference type="ARBA" id="ARBA00006754"/>
    </source>
</evidence>
<feature type="domain" description="PucR C-terminal helix-turn-helix" evidence="2">
    <location>
        <begin position="361"/>
        <end position="415"/>
    </location>
</feature>